<reference evidence="9 10" key="1">
    <citation type="submission" date="2019-03" db="EMBL/GenBank/DDBJ databases">
        <title>Genomic Encyclopedia of Type Strains, Phase IV (KMG-IV): sequencing the most valuable type-strain genomes for metagenomic binning, comparative biology and taxonomic classification.</title>
        <authorList>
            <person name="Goeker M."/>
        </authorList>
    </citation>
    <scope>NUCLEOTIDE SEQUENCE [LARGE SCALE GENOMIC DNA]</scope>
    <source>
        <strain evidence="9 10">LX-B</strain>
    </source>
</reference>
<name>A0A4R1RA12_HYDET</name>
<evidence type="ECO:0000256" key="5">
    <source>
        <dbReference type="ARBA" id="ARBA00022989"/>
    </source>
</evidence>
<evidence type="ECO:0000256" key="6">
    <source>
        <dbReference type="ARBA" id="ARBA00023136"/>
    </source>
</evidence>
<evidence type="ECO:0000256" key="2">
    <source>
        <dbReference type="ARBA" id="ARBA00022448"/>
    </source>
</evidence>
<sequence>MKKNSLQSYEARDAYLLIAPLLVLVLVFILFPVISNFYYCFTDWKGFGAVNWIGFDNFSSMFQDDKFWQSLNNTLFLFLFIPLGAFVPLTLAALLRGGLKGWKFFRAIIYLPNVLGYVILGMIFNLCLRSDGPFNSLLRLVGLHSLALDWMSQPFLALLSLGLIYGVWMRIGFGTIYFLAAMGGIDEQLYESARIDGAGWWTIFWRITLPSIRFNIEFWIVMSVIENVARAFSFIYAFSKGGPGYSTYTLEYGLYGVGFINGKMGYASAWATVLFFICAIIAIIQIRLMRRPENE</sequence>
<keyword evidence="4 7" id="KW-0812">Transmembrane</keyword>
<dbReference type="SUPFAM" id="SSF161098">
    <property type="entry name" value="MetI-like"/>
    <property type="match status" value="1"/>
</dbReference>
<dbReference type="OrthoDB" id="9787541at2"/>
<proteinExistence type="inferred from homology"/>
<comment type="caution">
    <text evidence="9">The sequence shown here is derived from an EMBL/GenBank/DDBJ whole genome shotgun (WGS) entry which is preliminary data.</text>
</comment>
<feature type="transmembrane region" description="Helical" evidence="7">
    <location>
        <begin position="264"/>
        <end position="284"/>
    </location>
</feature>
<organism evidence="9 10">
    <name type="scientific">Hydrogenispora ethanolica</name>
    <dbReference type="NCBI Taxonomy" id="1082276"/>
    <lineage>
        <taxon>Bacteria</taxon>
        <taxon>Bacillati</taxon>
        <taxon>Bacillota</taxon>
        <taxon>Hydrogenispora</taxon>
    </lineage>
</organism>
<dbReference type="RefSeq" id="WP_132015603.1">
    <property type="nucleotide sequence ID" value="NZ_SLUN01000024.1"/>
</dbReference>
<evidence type="ECO:0000259" key="8">
    <source>
        <dbReference type="PROSITE" id="PS50928"/>
    </source>
</evidence>
<feature type="transmembrane region" description="Helical" evidence="7">
    <location>
        <begin position="75"/>
        <end position="95"/>
    </location>
</feature>
<feature type="transmembrane region" description="Helical" evidence="7">
    <location>
        <begin position="107"/>
        <end position="126"/>
    </location>
</feature>
<dbReference type="PANTHER" id="PTHR43227">
    <property type="entry name" value="BLL4140 PROTEIN"/>
    <property type="match status" value="1"/>
</dbReference>
<feature type="transmembrane region" description="Helical" evidence="7">
    <location>
        <begin position="155"/>
        <end position="180"/>
    </location>
</feature>
<dbReference type="AlphaFoldDB" id="A0A4R1RA12"/>
<feature type="domain" description="ABC transmembrane type-1" evidence="8">
    <location>
        <begin position="71"/>
        <end position="285"/>
    </location>
</feature>
<evidence type="ECO:0000256" key="3">
    <source>
        <dbReference type="ARBA" id="ARBA00022475"/>
    </source>
</evidence>
<dbReference type="InterPro" id="IPR050809">
    <property type="entry name" value="UgpAE/MalFG_permease"/>
</dbReference>
<dbReference type="CDD" id="cd06261">
    <property type="entry name" value="TM_PBP2"/>
    <property type="match status" value="1"/>
</dbReference>
<dbReference type="Gene3D" id="1.10.3720.10">
    <property type="entry name" value="MetI-like"/>
    <property type="match status" value="1"/>
</dbReference>
<gene>
    <name evidence="9" type="ORF">EDC14_10242</name>
</gene>
<dbReference type="EMBL" id="SLUN01000024">
    <property type="protein sequence ID" value="TCL62536.1"/>
    <property type="molecule type" value="Genomic_DNA"/>
</dbReference>
<keyword evidence="3" id="KW-1003">Cell membrane</keyword>
<dbReference type="PANTHER" id="PTHR43227:SF11">
    <property type="entry name" value="BLL4140 PROTEIN"/>
    <property type="match status" value="1"/>
</dbReference>
<dbReference type="GO" id="GO:0055085">
    <property type="term" value="P:transmembrane transport"/>
    <property type="evidence" value="ECO:0007669"/>
    <property type="project" value="InterPro"/>
</dbReference>
<evidence type="ECO:0000256" key="7">
    <source>
        <dbReference type="RuleBase" id="RU363032"/>
    </source>
</evidence>
<dbReference type="PROSITE" id="PS50928">
    <property type="entry name" value="ABC_TM1"/>
    <property type="match status" value="1"/>
</dbReference>
<feature type="transmembrane region" description="Helical" evidence="7">
    <location>
        <begin position="14"/>
        <end position="34"/>
    </location>
</feature>
<keyword evidence="2 7" id="KW-0813">Transport</keyword>
<evidence type="ECO:0000256" key="1">
    <source>
        <dbReference type="ARBA" id="ARBA00004651"/>
    </source>
</evidence>
<comment type="subcellular location">
    <subcellularLocation>
        <location evidence="1 7">Cell membrane</location>
        <topology evidence="1 7">Multi-pass membrane protein</topology>
    </subcellularLocation>
</comment>
<dbReference type="InterPro" id="IPR035906">
    <property type="entry name" value="MetI-like_sf"/>
</dbReference>
<evidence type="ECO:0000313" key="9">
    <source>
        <dbReference type="EMBL" id="TCL62536.1"/>
    </source>
</evidence>
<evidence type="ECO:0000256" key="4">
    <source>
        <dbReference type="ARBA" id="ARBA00022692"/>
    </source>
</evidence>
<protein>
    <submittedName>
        <fullName evidence="9">Carbohydrate ABC transporter membrane protein 1 (CUT1 family)</fullName>
    </submittedName>
</protein>
<dbReference type="Proteomes" id="UP000295008">
    <property type="component" value="Unassembled WGS sequence"/>
</dbReference>
<keyword evidence="10" id="KW-1185">Reference proteome</keyword>
<dbReference type="SUPFAM" id="SSF160964">
    <property type="entry name" value="MalF N-terminal region-like"/>
    <property type="match status" value="1"/>
</dbReference>
<accession>A0A4R1RA12</accession>
<dbReference type="Pfam" id="PF00528">
    <property type="entry name" value="BPD_transp_1"/>
    <property type="match status" value="1"/>
</dbReference>
<keyword evidence="5 7" id="KW-1133">Transmembrane helix</keyword>
<feature type="transmembrane region" description="Helical" evidence="7">
    <location>
        <begin position="216"/>
        <end position="238"/>
    </location>
</feature>
<keyword evidence="6 7" id="KW-0472">Membrane</keyword>
<evidence type="ECO:0000313" key="10">
    <source>
        <dbReference type="Proteomes" id="UP000295008"/>
    </source>
</evidence>
<dbReference type="GO" id="GO:0005886">
    <property type="term" value="C:plasma membrane"/>
    <property type="evidence" value="ECO:0007669"/>
    <property type="project" value="UniProtKB-SubCell"/>
</dbReference>
<dbReference type="InterPro" id="IPR000515">
    <property type="entry name" value="MetI-like"/>
</dbReference>
<comment type="similarity">
    <text evidence="7">Belongs to the binding-protein-dependent transport system permease family.</text>
</comment>